<evidence type="ECO:0000313" key="2">
    <source>
        <dbReference type="EMBL" id="KOO39158.1"/>
    </source>
</evidence>
<sequence>MRTFFLFLLLFFLSVLMVIAMDLLVSIPLSVSFRNIIMTFRALMVEEVVIVTLITLYVFLKPVVIHFAQKWR</sequence>
<reference evidence="2" key="1">
    <citation type="submission" date="2015-08" db="EMBL/GenBank/DDBJ databases">
        <title>Complete DNA Sequence of Pseudomonas syringae pv. actinidiae, the Causal Agent of Kiwifruit Canker Disease.</title>
        <authorList>
            <person name="Rikkerink E.H.A."/>
            <person name="Fineran P.C."/>
        </authorList>
    </citation>
    <scope>NUCLEOTIDE SEQUENCE</scope>
    <source>
        <strain evidence="2">DSM 13666</strain>
    </source>
</reference>
<feature type="transmembrane region" description="Helical" evidence="1">
    <location>
        <begin position="36"/>
        <end position="60"/>
    </location>
</feature>
<dbReference type="PATRIC" id="fig|136160.3.peg.2407"/>
<dbReference type="EMBL" id="LILD01000001">
    <property type="protein sequence ID" value="KOO39158.1"/>
    <property type="molecule type" value="Genomic_DNA"/>
</dbReference>
<accession>A0A0M0KL76</accession>
<comment type="caution">
    <text evidence="2">The sequence shown here is derived from an EMBL/GenBank/DDBJ whole genome shotgun (WGS) entry which is preliminary data.</text>
</comment>
<evidence type="ECO:0000256" key="1">
    <source>
        <dbReference type="SAM" id="Phobius"/>
    </source>
</evidence>
<organism evidence="2">
    <name type="scientific">Halalkalibacterium halodurans</name>
    <name type="common">Bacillus halodurans</name>
    <dbReference type="NCBI Taxonomy" id="86665"/>
    <lineage>
        <taxon>Bacteria</taxon>
        <taxon>Bacillati</taxon>
        <taxon>Bacillota</taxon>
        <taxon>Bacilli</taxon>
        <taxon>Bacillales</taxon>
        <taxon>Bacillaceae</taxon>
        <taxon>Halalkalibacterium (ex Joshi et al. 2022)</taxon>
    </lineage>
</organism>
<keyword evidence="1" id="KW-0472">Membrane</keyword>
<keyword evidence="1" id="KW-0812">Transmembrane</keyword>
<name>A0A0M0KL76_ALKHA</name>
<dbReference type="InterPro" id="IPR058725">
    <property type="entry name" value="YczF"/>
</dbReference>
<dbReference type="Pfam" id="PF26310">
    <property type="entry name" value="YczF"/>
    <property type="match status" value="1"/>
</dbReference>
<keyword evidence="1" id="KW-1133">Transmembrane helix</keyword>
<proteinExistence type="predicted"/>
<gene>
    <name evidence="2" type="ORF">AMD02_10100</name>
</gene>
<protein>
    <submittedName>
        <fullName evidence="2">Uncharacterized protein</fullName>
    </submittedName>
</protein>
<dbReference type="RefSeq" id="WP_053431219.1">
    <property type="nucleotide sequence ID" value="NZ_CP040441.1"/>
</dbReference>
<dbReference type="AlphaFoldDB" id="A0A0M0KL76"/>
<dbReference type="GeneID" id="87597500"/>